<reference evidence="2 3" key="1">
    <citation type="submission" date="2018-05" db="EMBL/GenBank/DDBJ databases">
        <title>genome sequencing of Nitrosopumilus sp. NM25.</title>
        <authorList>
            <person name="Mori K."/>
            <person name="Nakagawa T."/>
        </authorList>
    </citation>
    <scope>NUCLEOTIDE SEQUENCE [LARGE SCALE GENOMIC DNA]</scope>
    <source>
        <strain evidence="2 3">NM25</strain>
    </source>
</reference>
<evidence type="ECO:0000313" key="2">
    <source>
        <dbReference type="EMBL" id="GBH34327.1"/>
    </source>
</evidence>
<accession>A0A2S2KRY1</accession>
<protein>
    <submittedName>
        <fullName evidence="2">Uncharacterized protein</fullName>
    </submittedName>
</protein>
<dbReference type="EMBL" id="BGKI01000006">
    <property type="protein sequence ID" value="GBH34327.1"/>
    <property type="molecule type" value="Genomic_DNA"/>
</dbReference>
<name>A0A2S2KRY1_9ARCH</name>
<sequence length="126" mass="14184">MVTLLENDDYSYTISIMFSLMASILVLAIGIGITVALVGSVMFQILIPLNEDVLSPLEEKCQQIANEGYKIHSLYPDSNPEDLLESDMKRLMYLDDVWIKECVSVLPADSIFNIVNNVDRNFSYGE</sequence>
<proteinExistence type="predicted"/>
<evidence type="ECO:0000313" key="3">
    <source>
        <dbReference type="Proteomes" id="UP000245829"/>
    </source>
</evidence>
<keyword evidence="1" id="KW-0472">Membrane</keyword>
<keyword evidence="1" id="KW-0812">Transmembrane</keyword>
<gene>
    <name evidence="2" type="ORF">NZNM25_11180</name>
</gene>
<dbReference type="Proteomes" id="UP000245829">
    <property type="component" value="Unassembled WGS sequence"/>
</dbReference>
<evidence type="ECO:0000256" key="1">
    <source>
        <dbReference type="SAM" id="Phobius"/>
    </source>
</evidence>
<dbReference type="AlphaFoldDB" id="A0A2S2KRY1"/>
<keyword evidence="1" id="KW-1133">Transmembrane helix</keyword>
<feature type="transmembrane region" description="Helical" evidence="1">
    <location>
        <begin position="12"/>
        <end position="38"/>
    </location>
</feature>
<keyword evidence="3" id="KW-1185">Reference proteome</keyword>
<comment type="caution">
    <text evidence="2">The sequence shown here is derived from an EMBL/GenBank/DDBJ whole genome shotgun (WGS) entry which is preliminary data.</text>
</comment>
<organism evidence="2 3">
    <name type="scientific">Nitrosopumilus zosterae</name>
    <dbReference type="NCBI Taxonomy" id="718286"/>
    <lineage>
        <taxon>Archaea</taxon>
        <taxon>Nitrososphaerota</taxon>
        <taxon>Nitrososphaeria</taxon>
        <taxon>Nitrosopumilales</taxon>
        <taxon>Nitrosopumilaceae</taxon>
        <taxon>Nitrosopumilus</taxon>
    </lineage>
</organism>